<dbReference type="Gene3D" id="3.40.1440.10">
    <property type="entry name" value="GIY-YIG endonuclease"/>
    <property type="match status" value="1"/>
</dbReference>
<comment type="similarity">
    <text evidence="1">Belongs to the UPF0213 family.</text>
</comment>
<protein>
    <submittedName>
        <fullName evidence="3">GIY-YIG nuclease family protein</fullName>
    </submittedName>
</protein>
<sequence length="96" mass="11469">MSQFYVYILASGRHGTLYVGVTNDLVRRVWEHREKVVPGFIRKYSVTRLVYFEVFDDAVSAITREKQIKKWRRDYKTNLIERDNPHWDDLYAAIAS</sequence>
<dbReference type="Pfam" id="PF01541">
    <property type="entry name" value="GIY-YIG"/>
    <property type="match status" value="1"/>
</dbReference>
<evidence type="ECO:0000259" key="2">
    <source>
        <dbReference type="PROSITE" id="PS50164"/>
    </source>
</evidence>
<keyword evidence="4" id="KW-1185">Reference proteome</keyword>
<dbReference type="PROSITE" id="PS50164">
    <property type="entry name" value="GIY_YIG"/>
    <property type="match status" value="1"/>
</dbReference>
<dbReference type="EMBL" id="JADBEO010000057">
    <property type="protein sequence ID" value="MDR4308563.1"/>
    <property type="molecule type" value="Genomic_DNA"/>
</dbReference>
<dbReference type="SUPFAM" id="SSF82771">
    <property type="entry name" value="GIY-YIG endonuclease"/>
    <property type="match status" value="1"/>
</dbReference>
<comment type="caution">
    <text evidence="3">The sequence shown here is derived from an EMBL/GenBank/DDBJ whole genome shotgun (WGS) entry which is preliminary data.</text>
</comment>
<name>A0ABU1DKN1_9HYPH</name>
<dbReference type="RefSeq" id="WP_309394413.1">
    <property type="nucleotide sequence ID" value="NZ_JADBEO010000057.1"/>
</dbReference>
<proteinExistence type="inferred from homology"/>
<dbReference type="SMART" id="SM00465">
    <property type="entry name" value="GIYc"/>
    <property type="match status" value="1"/>
</dbReference>
<dbReference type="PANTHER" id="PTHR34477">
    <property type="entry name" value="UPF0213 PROTEIN YHBQ"/>
    <property type="match status" value="1"/>
</dbReference>
<dbReference type="InterPro" id="IPR050190">
    <property type="entry name" value="UPF0213_domain"/>
</dbReference>
<gene>
    <name evidence="3" type="ORF">IHQ68_18235</name>
</gene>
<dbReference type="InterPro" id="IPR035901">
    <property type="entry name" value="GIY-YIG_endonuc_sf"/>
</dbReference>
<accession>A0ABU1DKN1</accession>
<dbReference type="CDD" id="cd10448">
    <property type="entry name" value="GIY-YIG_unchar_3"/>
    <property type="match status" value="1"/>
</dbReference>
<dbReference type="InterPro" id="IPR000305">
    <property type="entry name" value="GIY-YIG_endonuc"/>
</dbReference>
<evidence type="ECO:0000313" key="3">
    <source>
        <dbReference type="EMBL" id="MDR4308563.1"/>
    </source>
</evidence>
<dbReference type="PANTHER" id="PTHR34477:SF5">
    <property type="entry name" value="BSL5627 PROTEIN"/>
    <property type="match status" value="1"/>
</dbReference>
<dbReference type="Proteomes" id="UP001181622">
    <property type="component" value="Unassembled WGS sequence"/>
</dbReference>
<reference evidence="3" key="1">
    <citation type="submission" date="2020-10" db="EMBL/GenBank/DDBJ databases">
        <authorList>
            <person name="Abbas A."/>
            <person name="Razzaq R."/>
            <person name="Waqas M."/>
            <person name="Abbas N."/>
            <person name="Nielsen T.K."/>
            <person name="Hansen L.H."/>
            <person name="Hussain S."/>
            <person name="Shahid M."/>
        </authorList>
    </citation>
    <scope>NUCLEOTIDE SEQUENCE</scope>
    <source>
        <strain evidence="3">S14</strain>
    </source>
</reference>
<feature type="domain" description="GIY-YIG" evidence="2">
    <location>
        <begin position="2"/>
        <end position="79"/>
    </location>
</feature>
<evidence type="ECO:0000256" key="1">
    <source>
        <dbReference type="ARBA" id="ARBA00007435"/>
    </source>
</evidence>
<organism evidence="3 4">
    <name type="scientific">Chelatococcus sambhunathii</name>
    <dbReference type="NCBI Taxonomy" id="363953"/>
    <lineage>
        <taxon>Bacteria</taxon>
        <taxon>Pseudomonadati</taxon>
        <taxon>Pseudomonadota</taxon>
        <taxon>Alphaproteobacteria</taxon>
        <taxon>Hyphomicrobiales</taxon>
        <taxon>Chelatococcaceae</taxon>
        <taxon>Chelatococcus</taxon>
    </lineage>
</organism>
<evidence type="ECO:0000313" key="4">
    <source>
        <dbReference type="Proteomes" id="UP001181622"/>
    </source>
</evidence>